<feature type="non-terminal residue" evidence="4">
    <location>
        <position position="1"/>
    </location>
</feature>
<feature type="compositionally biased region" description="Basic and acidic residues" evidence="1">
    <location>
        <begin position="421"/>
        <end position="434"/>
    </location>
</feature>
<feature type="domain" description="DUF3533" evidence="3">
    <location>
        <begin position="27"/>
        <end position="366"/>
    </location>
</feature>
<name>A0AAW2ZJ66_9EUKA</name>
<evidence type="ECO:0000313" key="5">
    <source>
        <dbReference type="Proteomes" id="UP001431209"/>
    </source>
</evidence>
<feature type="region of interest" description="Disordered" evidence="1">
    <location>
        <begin position="421"/>
        <end position="448"/>
    </location>
</feature>
<feature type="transmembrane region" description="Helical" evidence="2">
    <location>
        <begin position="195"/>
        <end position="216"/>
    </location>
</feature>
<reference evidence="4 5" key="1">
    <citation type="submission" date="2024-03" db="EMBL/GenBank/DDBJ databases">
        <title>The Acrasis kona genome and developmental transcriptomes reveal deep origins of eukaryotic multicellular pathways.</title>
        <authorList>
            <person name="Sheikh S."/>
            <person name="Fu C.-J."/>
            <person name="Brown M.W."/>
            <person name="Baldauf S.L."/>
        </authorList>
    </citation>
    <scope>NUCLEOTIDE SEQUENCE [LARGE SCALE GENOMIC DNA]</scope>
    <source>
        <strain evidence="4 5">ATCC MYA-3509</strain>
    </source>
</reference>
<dbReference type="PANTHER" id="PTHR34814:SF1">
    <property type="entry name" value="NITROSOGUANIDINE RESISTANCE PROTEIN SNG1"/>
    <property type="match status" value="1"/>
</dbReference>
<proteinExistence type="predicted"/>
<feature type="transmembrane region" description="Helical" evidence="2">
    <location>
        <begin position="270"/>
        <end position="294"/>
    </location>
</feature>
<evidence type="ECO:0000313" key="4">
    <source>
        <dbReference type="EMBL" id="KAL0488835.1"/>
    </source>
</evidence>
<evidence type="ECO:0000256" key="2">
    <source>
        <dbReference type="SAM" id="Phobius"/>
    </source>
</evidence>
<comment type="caution">
    <text evidence="4">The sequence shown here is derived from an EMBL/GenBank/DDBJ whole genome shotgun (WGS) entry which is preliminary data.</text>
</comment>
<keyword evidence="5" id="KW-1185">Reference proteome</keyword>
<dbReference type="PANTHER" id="PTHR34814">
    <property type="entry name" value="NITROSOGUANIDINE RESISTANCE PROTEIN SNG1"/>
    <property type="match status" value="1"/>
</dbReference>
<sequence>HKLPHVFSKGARKQYLAVIGRALILNLVIVALTCVIVGFYVGSTWSPTSYLRNLTILLINKDGGTFGNQLESSFLSIQTFGWQRSNTTDYTTQLVEYHAWAALIIPEGFTQKLENSIFNNAPYQNNSLMLFYEQGRSYSGSRFLTSAISSSLYALNSRFQQLLFNNYSQYLTGCDPNLIALPIPLSTTAVNPVRLYGEFVASAFTILLIITLSSSSTQNTIRIYSQMINKVNIHQLLAWRFCHALFNNFILSLGIALVVLWYGTSFTKGWFWYWMILWLTMAAYGSCVAFLNVLCGVYTNMAFPAFLIISYAGSGSAIPLELAAGFFRYGIVLPMYHSISGFRYVIFGSGTQIGLNVGVLFLYLVIGQLLTYGLVLLKLWNRERLKLKSQDKKKKTYVNLSNKDDQELEKTKVNNVGLKEKFGASDKDPQHEHNVAFNNMTDEHIKEH</sequence>
<organism evidence="4 5">
    <name type="scientific">Acrasis kona</name>
    <dbReference type="NCBI Taxonomy" id="1008807"/>
    <lineage>
        <taxon>Eukaryota</taxon>
        <taxon>Discoba</taxon>
        <taxon>Heterolobosea</taxon>
        <taxon>Tetramitia</taxon>
        <taxon>Eutetramitia</taxon>
        <taxon>Acrasidae</taxon>
        <taxon>Acrasis</taxon>
    </lineage>
</organism>
<dbReference type="AlphaFoldDB" id="A0AAW2ZJ66"/>
<accession>A0AAW2ZJ66</accession>
<dbReference type="Pfam" id="PF12051">
    <property type="entry name" value="DUF3533"/>
    <property type="match status" value="1"/>
</dbReference>
<protein>
    <recommendedName>
        <fullName evidence="3">DUF3533 domain-containing protein</fullName>
    </recommendedName>
</protein>
<feature type="transmembrane region" description="Helical" evidence="2">
    <location>
        <begin position="21"/>
        <end position="41"/>
    </location>
</feature>
<keyword evidence="2" id="KW-1133">Transmembrane helix</keyword>
<dbReference type="Proteomes" id="UP001431209">
    <property type="component" value="Unassembled WGS sequence"/>
</dbReference>
<dbReference type="InterPro" id="IPR022703">
    <property type="entry name" value="DUF3533"/>
</dbReference>
<feature type="transmembrane region" description="Helical" evidence="2">
    <location>
        <begin position="237"/>
        <end position="264"/>
    </location>
</feature>
<evidence type="ECO:0000259" key="3">
    <source>
        <dbReference type="Pfam" id="PF12051"/>
    </source>
</evidence>
<feature type="transmembrane region" description="Helical" evidence="2">
    <location>
        <begin position="360"/>
        <end position="380"/>
    </location>
</feature>
<dbReference type="GO" id="GO:0016020">
    <property type="term" value="C:membrane"/>
    <property type="evidence" value="ECO:0007669"/>
    <property type="project" value="TreeGrafter"/>
</dbReference>
<gene>
    <name evidence="4" type="ORF">AKO1_013115</name>
</gene>
<keyword evidence="2" id="KW-0472">Membrane</keyword>
<keyword evidence="2" id="KW-0812">Transmembrane</keyword>
<dbReference type="InterPro" id="IPR053001">
    <property type="entry name" value="MNNG_permease-like"/>
</dbReference>
<evidence type="ECO:0000256" key="1">
    <source>
        <dbReference type="SAM" id="MobiDB-lite"/>
    </source>
</evidence>
<dbReference type="EMBL" id="JAOPGA020001480">
    <property type="protein sequence ID" value="KAL0488835.1"/>
    <property type="molecule type" value="Genomic_DNA"/>
</dbReference>
<dbReference type="Gene3D" id="3.40.1710.10">
    <property type="entry name" value="abc type-2 transporter like domain"/>
    <property type="match status" value="1"/>
</dbReference>